<evidence type="ECO:0000256" key="6">
    <source>
        <dbReference type="ARBA" id="ARBA00023136"/>
    </source>
</evidence>
<evidence type="ECO:0000256" key="4">
    <source>
        <dbReference type="ARBA" id="ARBA00022989"/>
    </source>
</evidence>
<keyword evidence="6 10" id="KW-0472">Membrane</keyword>
<evidence type="ECO:0000313" key="13">
    <source>
        <dbReference type="Proteomes" id="UP000261520"/>
    </source>
</evidence>
<evidence type="ECO:0000256" key="8">
    <source>
        <dbReference type="ARBA" id="ARBA00023224"/>
    </source>
</evidence>
<evidence type="ECO:0000256" key="7">
    <source>
        <dbReference type="ARBA" id="ARBA00023170"/>
    </source>
</evidence>
<dbReference type="PRINTS" id="PR00657">
    <property type="entry name" value="CCCHEMOKINER"/>
</dbReference>
<dbReference type="GO" id="GO:0060326">
    <property type="term" value="P:cell chemotaxis"/>
    <property type="evidence" value="ECO:0007669"/>
    <property type="project" value="TreeGrafter"/>
</dbReference>
<keyword evidence="8 9" id="KW-0807">Transducer</keyword>
<evidence type="ECO:0000256" key="5">
    <source>
        <dbReference type="ARBA" id="ARBA00023040"/>
    </source>
</evidence>
<feature type="transmembrane region" description="Helical" evidence="10">
    <location>
        <begin position="249"/>
        <end position="273"/>
    </location>
</feature>
<dbReference type="InterPro" id="IPR000355">
    <property type="entry name" value="Chemokine_rcpt"/>
</dbReference>
<dbReference type="Pfam" id="PF00001">
    <property type="entry name" value="7tm_1"/>
    <property type="match status" value="1"/>
</dbReference>
<keyword evidence="3 9" id="KW-0812">Transmembrane</keyword>
<keyword evidence="7 9" id="KW-0675">Receptor</keyword>
<evidence type="ECO:0000313" key="12">
    <source>
        <dbReference type="Ensembl" id="ENSPMGP00000006188.1"/>
    </source>
</evidence>
<sequence length="366" mass="41986">MSYDLWYLFEAYNNSMNTTDPTYVVSHTVKLCSKSKVNIFGAKLIPIFYFTTFILGCLGNGLVLAILFKYEKLQNVTNIFLLNLVLSNLIFASSLPFWGTYHLSEWIFGGFMCKVVSSAYLIGYNSSILFLTLMTFDRYLAVVHAVAAAQSRKKLYAIVASVFVWLFSIAASMKEIILRNVTGNPLDGLLCEETGYSQDTMKHWRLVSLYLQFSLFFLIPLFMVMFCYISITVRILHTRMKEKCRTIKLIFIIIFTFFAFWTPYNIVCLLQAIRLSNTDSDATTCEDGDNLDYSFYVTRNIAYLYCGISPVFYTFVGKKFQSHFKRLIGKHLPCVKRRLSLSSQSTKSTSQRHPHTTNQATAFSLV</sequence>
<dbReference type="AlphaFoldDB" id="A0A3B3ZNF1"/>
<evidence type="ECO:0000256" key="9">
    <source>
        <dbReference type="RuleBase" id="RU000688"/>
    </source>
</evidence>
<keyword evidence="5 9" id="KW-0297">G-protein coupled receptor</keyword>
<dbReference type="GO" id="GO:0019957">
    <property type="term" value="F:C-C chemokine binding"/>
    <property type="evidence" value="ECO:0007669"/>
    <property type="project" value="TreeGrafter"/>
</dbReference>
<keyword evidence="2" id="KW-1003">Cell membrane</keyword>
<evidence type="ECO:0000259" key="11">
    <source>
        <dbReference type="PROSITE" id="PS50262"/>
    </source>
</evidence>
<dbReference type="Ensembl" id="ENSPMGT00000006577.1">
    <property type="protein sequence ID" value="ENSPMGP00000006188.1"/>
    <property type="gene ID" value="ENSPMGG00000005209.1"/>
</dbReference>
<dbReference type="InterPro" id="IPR000276">
    <property type="entry name" value="GPCR_Rhodpsn"/>
</dbReference>
<dbReference type="PANTHER" id="PTHR10489:SF922">
    <property type="entry name" value="C-C CHEMOKINE RECEPTOR FAMILY-LIKE-RELATED"/>
    <property type="match status" value="1"/>
</dbReference>
<dbReference type="GO" id="GO:0016493">
    <property type="term" value="F:C-C chemokine receptor activity"/>
    <property type="evidence" value="ECO:0007669"/>
    <property type="project" value="TreeGrafter"/>
</dbReference>
<dbReference type="Proteomes" id="UP000261520">
    <property type="component" value="Unplaced"/>
</dbReference>
<dbReference type="GO" id="GO:0007204">
    <property type="term" value="P:positive regulation of cytosolic calcium ion concentration"/>
    <property type="evidence" value="ECO:0007669"/>
    <property type="project" value="TreeGrafter"/>
</dbReference>
<dbReference type="InterPro" id="IPR050119">
    <property type="entry name" value="CCR1-9-like"/>
</dbReference>
<dbReference type="GO" id="GO:0009897">
    <property type="term" value="C:external side of plasma membrane"/>
    <property type="evidence" value="ECO:0007669"/>
    <property type="project" value="TreeGrafter"/>
</dbReference>
<dbReference type="PRINTS" id="PR00237">
    <property type="entry name" value="GPCRRHODOPSN"/>
</dbReference>
<reference evidence="12" key="1">
    <citation type="submission" date="2025-08" db="UniProtKB">
        <authorList>
            <consortium name="Ensembl"/>
        </authorList>
    </citation>
    <scope>IDENTIFICATION</scope>
</reference>
<organism evidence="12 13">
    <name type="scientific">Periophthalmus magnuspinnatus</name>
    <dbReference type="NCBI Taxonomy" id="409849"/>
    <lineage>
        <taxon>Eukaryota</taxon>
        <taxon>Metazoa</taxon>
        <taxon>Chordata</taxon>
        <taxon>Craniata</taxon>
        <taxon>Vertebrata</taxon>
        <taxon>Euteleostomi</taxon>
        <taxon>Actinopterygii</taxon>
        <taxon>Neopterygii</taxon>
        <taxon>Teleostei</taxon>
        <taxon>Neoteleostei</taxon>
        <taxon>Acanthomorphata</taxon>
        <taxon>Gobiaria</taxon>
        <taxon>Gobiiformes</taxon>
        <taxon>Gobioidei</taxon>
        <taxon>Gobiidae</taxon>
        <taxon>Oxudercinae</taxon>
        <taxon>Periophthalmus</taxon>
    </lineage>
</organism>
<feature type="transmembrane region" description="Helical" evidence="10">
    <location>
        <begin position="155"/>
        <end position="173"/>
    </location>
</feature>
<evidence type="ECO:0000256" key="1">
    <source>
        <dbReference type="ARBA" id="ARBA00004651"/>
    </source>
</evidence>
<dbReference type="InterPro" id="IPR017452">
    <property type="entry name" value="GPCR_Rhodpsn_7TM"/>
</dbReference>
<dbReference type="STRING" id="409849.ENSPMGP00000006188"/>
<feature type="transmembrane region" description="Helical" evidence="10">
    <location>
        <begin position="80"/>
        <end position="101"/>
    </location>
</feature>
<reference evidence="12" key="2">
    <citation type="submission" date="2025-09" db="UniProtKB">
        <authorList>
            <consortium name="Ensembl"/>
        </authorList>
    </citation>
    <scope>IDENTIFICATION</scope>
</reference>
<accession>A0A3B3ZNF1</accession>
<evidence type="ECO:0000256" key="2">
    <source>
        <dbReference type="ARBA" id="ARBA00022475"/>
    </source>
</evidence>
<dbReference type="GO" id="GO:0019722">
    <property type="term" value="P:calcium-mediated signaling"/>
    <property type="evidence" value="ECO:0007669"/>
    <property type="project" value="TreeGrafter"/>
</dbReference>
<comment type="similarity">
    <text evidence="9">Belongs to the G-protein coupled receptor 1 family.</text>
</comment>
<keyword evidence="4 10" id="KW-1133">Transmembrane helix</keyword>
<feature type="transmembrane region" description="Helical" evidence="10">
    <location>
        <begin position="47"/>
        <end position="68"/>
    </location>
</feature>
<dbReference type="SUPFAM" id="SSF81321">
    <property type="entry name" value="Family A G protein-coupled receptor-like"/>
    <property type="match status" value="1"/>
</dbReference>
<dbReference type="PROSITE" id="PS50262">
    <property type="entry name" value="G_PROTEIN_RECEP_F1_2"/>
    <property type="match status" value="1"/>
</dbReference>
<feature type="transmembrane region" description="Helical" evidence="10">
    <location>
        <begin position="107"/>
        <end position="134"/>
    </location>
</feature>
<feature type="transmembrane region" description="Helical" evidence="10">
    <location>
        <begin position="293"/>
        <end position="316"/>
    </location>
</feature>
<dbReference type="PANTHER" id="PTHR10489">
    <property type="entry name" value="CELL ADHESION MOLECULE"/>
    <property type="match status" value="1"/>
</dbReference>
<proteinExistence type="inferred from homology"/>
<evidence type="ECO:0000256" key="3">
    <source>
        <dbReference type="ARBA" id="ARBA00022692"/>
    </source>
</evidence>
<name>A0A3B3ZNF1_9GOBI</name>
<evidence type="ECO:0000256" key="10">
    <source>
        <dbReference type="SAM" id="Phobius"/>
    </source>
</evidence>
<dbReference type="GO" id="GO:0006955">
    <property type="term" value="P:immune response"/>
    <property type="evidence" value="ECO:0007669"/>
    <property type="project" value="TreeGrafter"/>
</dbReference>
<dbReference type="PROSITE" id="PS00237">
    <property type="entry name" value="G_PROTEIN_RECEP_F1_1"/>
    <property type="match status" value="1"/>
</dbReference>
<dbReference type="Gene3D" id="1.20.1070.10">
    <property type="entry name" value="Rhodopsin 7-helix transmembrane proteins"/>
    <property type="match status" value="1"/>
</dbReference>
<comment type="subcellular location">
    <subcellularLocation>
        <location evidence="1">Cell membrane</location>
        <topology evidence="1">Multi-pass membrane protein</topology>
    </subcellularLocation>
</comment>
<protein>
    <recommendedName>
        <fullName evidence="11">G-protein coupled receptors family 1 profile domain-containing protein</fullName>
    </recommendedName>
</protein>
<keyword evidence="13" id="KW-1185">Reference proteome</keyword>
<feature type="transmembrane region" description="Helical" evidence="10">
    <location>
        <begin position="209"/>
        <end position="229"/>
    </location>
</feature>
<feature type="domain" description="G-protein coupled receptors family 1 profile" evidence="11">
    <location>
        <begin position="59"/>
        <end position="313"/>
    </location>
</feature>